<dbReference type="EMBL" id="JARGDH010000004">
    <property type="protein sequence ID" value="KAL0271844.1"/>
    <property type="molecule type" value="Genomic_DNA"/>
</dbReference>
<dbReference type="GO" id="GO:0005737">
    <property type="term" value="C:cytoplasm"/>
    <property type="evidence" value="ECO:0007669"/>
    <property type="project" value="UniProtKB-SubCell"/>
</dbReference>
<reference evidence="18" key="1">
    <citation type="journal article" date="2024" name="Gigascience">
        <title>Chromosome-level genome of the poultry shaft louse Menopon gallinae provides insight into the host-switching and adaptive evolution of parasitic lice.</title>
        <authorList>
            <person name="Xu Y."/>
            <person name="Ma L."/>
            <person name="Liu S."/>
            <person name="Liang Y."/>
            <person name="Liu Q."/>
            <person name="He Z."/>
            <person name="Tian L."/>
            <person name="Duan Y."/>
            <person name="Cai W."/>
            <person name="Li H."/>
            <person name="Song F."/>
        </authorList>
    </citation>
    <scope>NUCLEOTIDE SEQUENCE</scope>
    <source>
        <strain evidence="18">Cailab_2023a</strain>
    </source>
</reference>
<dbReference type="PANTHER" id="PTHR44535">
    <property type="entry name" value="PROTEIN CBG16200"/>
    <property type="match status" value="1"/>
</dbReference>
<dbReference type="InterPro" id="IPR008271">
    <property type="entry name" value="Ser/Thr_kinase_AS"/>
</dbReference>
<dbReference type="Pfam" id="PF25390">
    <property type="entry name" value="WD40_RLD"/>
    <property type="match status" value="1"/>
</dbReference>
<dbReference type="PANTHER" id="PTHR44535:SF5">
    <property type="entry name" value="PROTEIN KINASE DOMAIN-CONTAINING PROTEIN"/>
    <property type="match status" value="1"/>
</dbReference>
<dbReference type="InterPro" id="IPR017441">
    <property type="entry name" value="Protein_kinase_ATP_BS"/>
</dbReference>
<evidence type="ECO:0000256" key="6">
    <source>
        <dbReference type="ARBA" id="ARBA00022527"/>
    </source>
</evidence>
<dbReference type="GO" id="GO:0004674">
    <property type="term" value="F:protein serine/threonine kinase activity"/>
    <property type="evidence" value="ECO:0007669"/>
    <property type="project" value="UniProtKB-KW"/>
</dbReference>
<evidence type="ECO:0000256" key="2">
    <source>
        <dbReference type="ARBA" id="ARBA00004496"/>
    </source>
</evidence>
<evidence type="ECO:0000256" key="4">
    <source>
        <dbReference type="ARBA" id="ARBA00012513"/>
    </source>
</evidence>
<dbReference type="InterPro" id="IPR011009">
    <property type="entry name" value="Kinase-like_dom_sf"/>
</dbReference>
<comment type="similarity">
    <text evidence="3">Belongs to the protein kinase superfamily. NEK Ser/Thr protein kinase family. NIMA subfamily.</text>
</comment>
<sequence length="715" mass="79156">MVDESAPEDILTGYERLRIVGKGAFGVAVLYRKVCDDTLVVIKEINMIELTASERQLAFNEVQMLRILSHPNIISYYRSFEKDGMLLIEMEYADGGTLARFLSQQLQPIKEIDIILMFKQIVSAIKYMHDFNILHRDLKTANVFLTKERIVKVGDFGISKMITTLAQAHSVLGTPYYISPEMCEGKEYDQKSDIWALGCILYEMACLQKTFDGTNLPVLVNKIMRGQFEPVSTGYSTNFRHLINELLQKDPMLRPSAAEILDSRLKKIMSDMSKSGYSCLEEESSHALQRSCNRSGKAHRSVLYEFTSFGSTVSLIPVPLPPKFKIKEIAVSNTHFLALTTELIVYSWGEGGKGQLGHGDIVPRKGTPQPIELLIDKNIKTIAAGDGFSVFASASGMLMSCGEGSFGCLGHGDWTNAHRPKLIEKLLSVDITTISCGAQHILALSAEGIMYAWGRGQDGQLGLGHQENCSSPEIVPVPDQMILRNIRCGRDATMVITSNGSLLACGKNSYNKLGLSRRAFFSSVSQDIENSLGFKKVMGIKDRVLDVSLGPYHTTLLTEQGQVLTMGRNSEGQLGRKNTKAPRLVDSLAGKIITMIKSGPTFTITATLENEIYFWGTRYKEFSTQAILSSGTWISHECQTSSALATMLRTSVLDDKPSELIAKPKEILGLYASKQQIRKGETVGLAGMYVFHNSIFILVDTTAPLNKKLNQKMEE</sequence>
<dbReference type="PROSITE" id="PS00107">
    <property type="entry name" value="PROTEIN_KINASE_ATP"/>
    <property type="match status" value="1"/>
</dbReference>
<protein>
    <recommendedName>
        <fullName evidence="4">non-specific serine/threonine protein kinase</fullName>
        <ecNumber evidence="4">2.7.11.1</ecNumber>
    </recommendedName>
</protein>
<comment type="caution">
    <text evidence="18">The sequence shown here is derived from an EMBL/GenBank/DDBJ whole genome shotgun (WGS) entry which is preliminary data.</text>
</comment>
<dbReference type="PROSITE" id="PS00108">
    <property type="entry name" value="PROTEIN_KINASE_ST"/>
    <property type="match status" value="1"/>
</dbReference>
<dbReference type="SUPFAM" id="SSF50985">
    <property type="entry name" value="RCC1/BLIP-II"/>
    <property type="match status" value="1"/>
</dbReference>
<keyword evidence="8" id="KW-0808">Transferase</keyword>
<evidence type="ECO:0000256" key="8">
    <source>
        <dbReference type="ARBA" id="ARBA00022679"/>
    </source>
</evidence>
<organism evidence="18">
    <name type="scientific">Menopon gallinae</name>
    <name type="common">poultry shaft louse</name>
    <dbReference type="NCBI Taxonomy" id="328185"/>
    <lineage>
        <taxon>Eukaryota</taxon>
        <taxon>Metazoa</taxon>
        <taxon>Ecdysozoa</taxon>
        <taxon>Arthropoda</taxon>
        <taxon>Hexapoda</taxon>
        <taxon>Insecta</taxon>
        <taxon>Pterygota</taxon>
        <taxon>Neoptera</taxon>
        <taxon>Paraneoptera</taxon>
        <taxon>Psocodea</taxon>
        <taxon>Troctomorpha</taxon>
        <taxon>Phthiraptera</taxon>
        <taxon>Amblycera</taxon>
        <taxon>Menoponidae</taxon>
        <taxon>Menopon</taxon>
    </lineage>
</organism>
<evidence type="ECO:0000256" key="5">
    <source>
        <dbReference type="ARBA" id="ARBA00022490"/>
    </source>
</evidence>
<dbReference type="InterPro" id="IPR000408">
    <property type="entry name" value="Reg_chr_condens"/>
</dbReference>
<dbReference type="Gene3D" id="1.10.510.10">
    <property type="entry name" value="Transferase(Phosphotransferase) domain 1"/>
    <property type="match status" value="1"/>
</dbReference>
<dbReference type="InterPro" id="IPR051997">
    <property type="entry name" value="STK_NEK"/>
</dbReference>
<keyword evidence="14" id="KW-0460">Magnesium</keyword>
<keyword evidence="6" id="KW-0723">Serine/threonine-protein kinase</keyword>
<evidence type="ECO:0000256" key="1">
    <source>
        <dbReference type="ARBA" id="ARBA00001946"/>
    </source>
</evidence>
<accession>A0AAW2HPK7</accession>
<evidence type="ECO:0000313" key="18">
    <source>
        <dbReference type="EMBL" id="KAL0271844.1"/>
    </source>
</evidence>
<feature type="repeat" description="RCC1" evidence="15">
    <location>
        <begin position="448"/>
        <end position="499"/>
    </location>
</feature>
<feature type="domain" description="Protein kinase" evidence="17">
    <location>
        <begin position="14"/>
        <end position="269"/>
    </location>
</feature>
<name>A0AAW2HPK7_9NEOP</name>
<evidence type="ECO:0000256" key="15">
    <source>
        <dbReference type="PROSITE-ProRule" id="PRU00235"/>
    </source>
</evidence>
<dbReference type="PRINTS" id="PR00633">
    <property type="entry name" value="RCCNDNSATION"/>
</dbReference>
<evidence type="ECO:0000256" key="14">
    <source>
        <dbReference type="ARBA" id="ARBA00022842"/>
    </source>
</evidence>
<keyword evidence="5" id="KW-0963">Cytoplasm</keyword>
<keyword evidence="12" id="KW-0418">Kinase</keyword>
<evidence type="ECO:0000256" key="13">
    <source>
        <dbReference type="ARBA" id="ARBA00022840"/>
    </source>
</evidence>
<dbReference type="FunFam" id="1.10.510.10:FF:000262">
    <property type="entry name" value="Serine/threonine-protein kinase Nek8"/>
    <property type="match status" value="1"/>
</dbReference>
<keyword evidence="11 16" id="KW-0547">Nucleotide-binding</keyword>
<keyword evidence="10" id="KW-0677">Repeat</keyword>
<gene>
    <name evidence="18" type="ORF">PYX00_008810</name>
</gene>
<dbReference type="PROSITE" id="PS50012">
    <property type="entry name" value="RCC1_3"/>
    <property type="match status" value="5"/>
</dbReference>
<evidence type="ECO:0000259" key="17">
    <source>
        <dbReference type="PROSITE" id="PS50011"/>
    </source>
</evidence>
<dbReference type="GO" id="GO:0046872">
    <property type="term" value="F:metal ion binding"/>
    <property type="evidence" value="ECO:0007669"/>
    <property type="project" value="UniProtKB-KW"/>
</dbReference>
<evidence type="ECO:0000256" key="7">
    <source>
        <dbReference type="ARBA" id="ARBA00022553"/>
    </source>
</evidence>
<evidence type="ECO:0000256" key="10">
    <source>
        <dbReference type="ARBA" id="ARBA00022737"/>
    </source>
</evidence>
<evidence type="ECO:0000256" key="16">
    <source>
        <dbReference type="PROSITE-ProRule" id="PRU10141"/>
    </source>
</evidence>
<feature type="repeat" description="RCC1" evidence="15">
    <location>
        <begin position="500"/>
        <end position="560"/>
    </location>
</feature>
<feature type="repeat" description="RCC1" evidence="15">
    <location>
        <begin position="343"/>
        <end position="395"/>
    </location>
</feature>
<dbReference type="CDD" id="cd08215">
    <property type="entry name" value="STKc_Nek"/>
    <property type="match status" value="1"/>
</dbReference>
<evidence type="ECO:0000256" key="12">
    <source>
        <dbReference type="ARBA" id="ARBA00022777"/>
    </source>
</evidence>
<dbReference type="Gene3D" id="2.130.10.30">
    <property type="entry name" value="Regulator of chromosome condensation 1/beta-lactamase-inhibitor protein II"/>
    <property type="match status" value="1"/>
</dbReference>
<dbReference type="InterPro" id="IPR058923">
    <property type="entry name" value="RCC1-like_dom"/>
</dbReference>
<dbReference type="Pfam" id="PF00069">
    <property type="entry name" value="Pkinase"/>
    <property type="match status" value="1"/>
</dbReference>
<keyword evidence="7" id="KW-0597">Phosphoprotein</keyword>
<dbReference type="PROSITE" id="PS50011">
    <property type="entry name" value="PROTEIN_KINASE_DOM"/>
    <property type="match status" value="1"/>
</dbReference>
<dbReference type="FunFam" id="3.30.200.20:FF:000097">
    <property type="entry name" value="Probable serine/threonine-protein kinase nek1"/>
    <property type="match status" value="1"/>
</dbReference>
<feature type="repeat" description="RCC1" evidence="15">
    <location>
        <begin position="561"/>
        <end position="609"/>
    </location>
</feature>
<evidence type="ECO:0000256" key="3">
    <source>
        <dbReference type="ARBA" id="ARBA00010886"/>
    </source>
</evidence>
<dbReference type="AlphaFoldDB" id="A0AAW2HPK7"/>
<dbReference type="InterPro" id="IPR009091">
    <property type="entry name" value="RCC1/BLIP-II"/>
</dbReference>
<dbReference type="SMART" id="SM00220">
    <property type="entry name" value="S_TKc"/>
    <property type="match status" value="1"/>
</dbReference>
<dbReference type="GO" id="GO:0005524">
    <property type="term" value="F:ATP binding"/>
    <property type="evidence" value="ECO:0007669"/>
    <property type="project" value="UniProtKB-UniRule"/>
</dbReference>
<dbReference type="InterPro" id="IPR000719">
    <property type="entry name" value="Prot_kinase_dom"/>
</dbReference>
<dbReference type="EC" id="2.7.11.1" evidence="4"/>
<feature type="binding site" evidence="16">
    <location>
        <position position="43"/>
    </location>
    <ligand>
        <name>ATP</name>
        <dbReference type="ChEBI" id="CHEBI:30616"/>
    </ligand>
</feature>
<keyword evidence="9" id="KW-0479">Metal-binding</keyword>
<comment type="cofactor">
    <cofactor evidence="1">
        <name>Mg(2+)</name>
        <dbReference type="ChEBI" id="CHEBI:18420"/>
    </cofactor>
</comment>
<comment type="subcellular location">
    <subcellularLocation>
        <location evidence="2">Cytoplasm</location>
    </subcellularLocation>
</comment>
<keyword evidence="13 16" id="KW-0067">ATP-binding</keyword>
<proteinExistence type="inferred from homology"/>
<dbReference type="SUPFAM" id="SSF56112">
    <property type="entry name" value="Protein kinase-like (PK-like)"/>
    <property type="match status" value="1"/>
</dbReference>
<dbReference type="PROSITE" id="PS00626">
    <property type="entry name" value="RCC1_2"/>
    <property type="match status" value="1"/>
</dbReference>
<evidence type="ECO:0000256" key="9">
    <source>
        <dbReference type="ARBA" id="ARBA00022723"/>
    </source>
</evidence>
<evidence type="ECO:0000256" key="11">
    <source>
        <dbReference type="ARBA" id="ARBA00022741"/>
    </source>
</evidence>
<feature type="repeat" description="RCC1" evidence="15">
    <location>
        <begin position="396"/>
        <end position="447"/>
    </location>
</feature>